<evidence type="ECO:0000313" key="2">
    <source>
        <dbReference type="Proteomes" id="UP000050949"/>
    </source>
</evidence>
<dbReference type="PATRIC" id="fig|1122147.4.peg.714"/>
<dbReference type="AlphaFoldDB" id="A0A0R1XFF8"/>
<comment type="caution">
    <text evidence="1">The sequence shown here is derived from an EMBL/GenBank/DDBJ whole genome shotgun (WGS) entry which is preliminary data.</text>
</comment>
<organism evidence="1 2">
    <name type="scientific">Schleiferilactobacillus harbinensis DSM 16991</name>
    <dbReference type="NCBI Taxonomy" id="1122147"/>
    <lineage>
        <taxon>Bacteria</taxon>
        <taxon>Bacillati</taxon>
        <taxon>Bacillota</taxon>
        <taxon>Bacilli</taxon>
        <taxon>Lactobacillales</taxon>
        <taxon>Lactobacillaceae</taxon>
        <taxon>Schleiferilactobacillus</taxon>
    </lineage>
</organism>
<protein>
    <submittedName>
        <fullName evidence="1">Uncharacterized protein</fullName>
    </submittedName>
</protein>
<dbReference type="RefSeq" id="WP_027829290.1">
    <property type="nucleotide sequence ID" value="NZ_AUEH01000050.1"/>
</dbReference>
<name>A0A0R1XFF8_9LACO</name>
<sequence length="110" mass="12431">MNFKGIEQLIKEMADMASVADYISYDTGVPLFLTIIVQNDAETGISIQSFLALERVSACLGFYGTPFQMTHEAAAKDPQRIIAIRFRIRSRDVRVLEAKIQSGYQEQARR</sequence>
<dbReference type="eggNOG" id="ENOG5030BIR">
    <property type="taxonomic scope" value="Bacteria"/>
</dbReference>
<reference evidence="1 2" key="1">
    <citation type="journal article" date="2015" name="Genome Announc.">
        <title>Expanding the biotechnology potential of lactobacilli through comparative genomics of 213 strains and associated genera.</title>
        <authorList>
            <person name="Sun Z."/>
            <person name="Harris H.M."/>
            <person name="McCann A."/>
            <person name="Guo C."/>
            <person name="Argimon S."/>
            <person name="Zhang W."/>
            <person name="Yang X."/>
            <person name="Jeffery I.B."/>
            <person name="Cooney J.C."/>
            <person name="Kagawa T.F."/>
            <person name="Liu W."/>
            <person name="Song Y."/>
            <person name="Salvetti E."/>
            <person name="Wrobel A."/>
            <person name="Rasinkangas P."/>
            <person name="Parkhill J."/>
            <person name="Rea M.C."/>
            <person name="O'Sullivan O."/>
            <person name="Ritari J."/>
            <person name="Douillard F.P."/>
            <person name="Paul Ross R."/>
            <person name="Yang R."/>
            <person name="Briner A.E."/>
            <person name="Felis G.E."/>
            <person name="de Vos W.M."/>
            <person name="Barrangou R."/>
            <person name="Klaenhammer T.R."/>
            <person name="Caufield P.W."/>
            <person name="Cui Y."/>
            <person name="Zhang H."/>
            <person name="O'Toole P.W."/>
        </authorList>
    </citation>
    <scope>NUCLEOTIDE SEQUENCE [LARGE SCALE GENOMIC DNA]</scope>
    <source>
        <strain evidence="1 2">DSM 16991</strain>
    </source>
</reference>
<evidence type="ECO:0000313" key="1">
    <source>
        <dbReference type="EMBL" id="KRM25596.1"/>
    </source>
</evidence>
<proteinExistence type="predicted"/>
<dbReference type="EMBL" id="AZFW01000104">
    <property type="protein sequence ID" value="KRM25596.1"/>
    <property type="molecule type" value="Genomic_DNA"/>
</dbReference>
<accession>A0A0R1XFF8</accession>
<dbReference type="OrthoDB" id="9995593at2"/>
<dbReference type="Proteomes" id="UP000050949">
    <property type="component" value="Unassembled WGS sequence"/>
</dbReference>
<gene>
    <name evidence="1" type="ORF">FC91_GL000693</name>
</gene>